<dbReference type="CDD" id="cd07012">
    <property type="entry name" value="PBP2_Bug_TTT"/>
    <property type="match status" value="1"/>
</dbReference>
<proteinExistence type="inferred from homology"/>
<dbReference type="PIRSF" id="PIRSF017082">
    <property type="entry name" value="YflP"/>
    <property type="match status" value="1"/>
</dbReference>
<dbReference type="InterPro" id="IPR005064">
    <property type="entry name" value="BUG"/>
</dbReference>
<organism evidence="3 4">
    <name type="scientific">Giesbergeria sinuosa</name>
    <dbReference type="NCBI Taxonomy" id="80883"/>
    <lineage>
        <taxon>Bacteria</taxon>
        <taxon>Pseudomonadati</taxon>
        <taxon>Pseudomonadota</taxon>
        <taxon>Betaproteobacteria</taxon>
        <taxon>Burkholderiales</taxon>
        <taxon>Comamonadaceae</taxon>
        <taxon>Giesbergeria</taxon>
    </lineage>
</organism>
<dbReference type="EMBL" id="JBHSHJ010000006">
    <property type="protein sequence ID" value="MFC4789201.1"/>
    <property type="molecule type" value="Genomic_DNA"/>
</dbReference>
<dbReference type="Gene3D" id="3.40.190.10">
    <property type="entry name" value="Periplasmic binding protein-like II"/>
    <property type="match status" value="1"/>
</dbReference>
<evidence type="ECO:0000256" key="1">
    <source>
        <dbReference type="ARBA" id="ARBA00006987"/>
    </source>
</evidence>
<keyword evidence="2" id="KW-0732">Signal</keyword>
<accession>A0ABV9QEJ8</accession>
<feature type="chain" id="PRO_5045377728" evidence="2">
    <location>
        <begin position="26"/>
        <end position="335"/>
    </location>
</feature>
<evidence type="ECO:0000313" key="3">
    <source>
        <dbReference type="EMBL" id="MFC4789201.1"/>
    </source>
</evidence>
<comment type="similarity">
    <text evidence="1">Belongs to the UPF0065 (bug) family.</text>
</comment>
<dbReference type="InterPro" id="IPR042100">
    <property type="entry name" value="Bug_dom1"/>
</dbReference>
<sequence length="335" mass="34910">MPPSSSRRTALLWALAAVGSNACLAQPVVAGRALATPGWPTQPIRLVVGFPGGSSPDLVARTLAEPLAQALGVPVVVENRVGAGGNIAAEVVARATDHHTLGVMINGNLTIARMLNPKLVYDPLKDLAPISLIGTAPLVLAVPAKAPGSQTRDFLIAARQAGDRWSYGTPGVGTVAHIGMELLKAKTGMAPVHVPYPGNPQVIQALVGEQLQLALLPPAMAAAQERAGKLRIMGVTSTGRSTLVPHYPSLSEAGVADFHLEIWNAVASSPALPLPVRERLSVLLSQIVRNPGVRQKLFQQGWQVAGTTAEGLARRIQADTQLLGGVIATQSIRAD</sequence>
<comment type="caution">
    <text evidence="3">The sequence shown here is derived from an EMBL/GenBank/DDBJ whole genome shotgun (WGS) entry which is preliminary data.</text>
</comment>
<dbReference type="Proteomes" id="UP001596001">
    <property type="component" value="Unassembled WGS sequence"/>
</dbReference>
<dbReference type="Pfam" id="PF03401">
    <property type="entry name" value="TctC"/>
    <property type="match status" value="1"/>
</dbReference>
<dbReference type="Gene3D" id="3.40.190.150">
    <property type="entry name" value="Bordetella uptake gene, domain 1"/>
    <property type="match status" value="1"/>
</dbReference>
<dbReference type="PANTHER" id="PTHR42928:SF5">
    <property type="entry name" value="BLR1237 PROTEIN"/>
    <property type="match status" value="1"/>
</dbReference>
<dbReference type="RefSeq" id="WP_382432351.1">
    <property type="nucleotide sequence ID" value="NZ_JBHSHJ010000006.1"/>
</dbReference>
<name>A0ABV9QEJ8_9BURK</name>
<protein>
    <submittedName>
        <fullName evidence="3">Bug family tripartite tricarboxylate transporter substrate binding protein</fullName>
    </submittedName>
</protein>
<evidence type="ECO:0000313" key="4">
    <source>
        <dbReference type="Proteomes" id="UP001596001"/>
    </source>
</evidence>
<evidence type="ECO:0000256" key="2">
    <source>
        <dbReference type="SAM" id="SignalP"/>
    </source>
</evidence>
<dbReference type="PANTHER" id="PTHR42928">
    <property type="entry name" value="TRICARBOXYLATE-BINDING PROTEIN"/>
    <property type="match status" value="1"/>
</dbReference>
<feature type="signal peptide" evidence="2">
    <location>
        <begin position="1"/>
        <end position="25"/>
    </location>
</feature>
<reference evidence="4" key="1">
    <citation type="journal article" date="2019" name="Int. J. Syst. Evol. Microbiol.">
        <title>The Global Catalogue of Microorganisms (GCM) 10K type strain sequencing project: providing services to taxonomists for standard genome sequencing and annotation.</title>
        <authorList>
            <consortium name="The Broad Institute Genomics Platform"/>
            <consortium name="The Broad Institute Genome Sequencing Center for Infectious Disease"/>
            <person name="Wu L."/>
            <person name="Ma J."/>
        </authorList>
    </citation>
    <scope>NUCLEOTIDE SEQUENCE [LARGE SCALE GENOMIC DNA]</scope>
    <source>
        <strain evidence="4">CCUG 49452</strain>
    </source>
</reference>
<dbReference type="SUPFAM" id="SSF53850">
    <property type="entry name" value="Periplasmic binding protein-like II"/>
    <property type="match status" value="1"/>
</dbReference>
<keyword evidence="4" id="KW-1185">Reference proteome</keyword>
<gene>
    <name evidence="3" type="ORF">ACFO6X_09450</name>
</gene>